<proteinExistence type="inferred from homology"/>
<dbReference type="SUPFAM" id="SSF47384">
    <property type="entry name" value="Homodimeric domain of signal transducing histidine kinase"/>
    <property type="match status" value="1"/>
</dbReference>
<evidence type="ECO:0000256" key="10">
    <source>
        <dbReference type="ARBA" id="ARBA00022840"/>
    </source>
</evidence>
<dbReference type="PROSITE" id="PS50046">
    <property type="entry name" value="PHYTOCHROME_2"/>
    <property type="match status" value="1"/>
</dbReference>
<dbReference type="Pfam" id="PF08446">
    <property type="entry name" value="PAS_2"/>
    <property type="match status" value="1"/>
</dbReference>
<evidence type="ECO:0000256" key="4">
    <source>
        <dbReference type="ARBA" id="ARBA00022543"/>
    </source>
</evidence>
<dbReference type="Gene3D" id="3.30.450.270">
    <property type="match status" value="1"/>
</dbReference>
<keyword evidence="12" id="KW-0902">Two-component regulatory system</keyword>
<dbReference type="Pfam" id="PF02518">
    <property type="entry name" value="HATPase_c"/>
    <property type="match status" value="1"/>
</dbReference>
<dbReference type="Pfam" id="PF00360">
    <property type="entry name" value="PHY"/>
    <property type="match status" value="1"/>
</dbReference>
<dbReference type="Gene3D" id="3.30.565.10">
    <property type="entry name" value="Histidine kinase-like ATPase, C-terminal domain"/>
    <property type="match status" value="1"/>
</dbReference>
<evidence type="ECO:0000256" key="12">
    <source>
        <dbReference type="ARBA" id="ARBA00023012"/>
    </source>
</evidence>
<dbReference type="InterPro" id="IPR036890">
    <property type="entry name" value="HATPase_C_sf"/>
</dbReference>
<dbReference type="SMART" id="SM00388">
    <property type="entry name" value="HisKA"/>
    <property type="match status" value="1"/>
</dbReference>
<dbReference type="SMART" id="SM00387">
    <property type="entry name" value="HATPase_c"/>
    <property type="match status" value="1"/>
</dbReference>
<keyword evidence="10 17" id="KW-0067">ATP-binding</keyword>
<comment type="caution">
    <text evidence="17">The sequence shown here is derived from an EMBL/GenBank/DDBJ whole genome shotgun (WGS) entry which is preliminary data.</text>
</comment>
<accession>A0ABS9BIH7</accession>
<dbReference type="InterPro" id="IPR013515">
    <property type="entry name" value="Phytochrome_cen-reg"/>
</dbReference>
<dbReference type="SUPFAM" id="SSF55781">
    <property type="entry name" value="GAF domain-like"/>
    <property type="match status" value="2"/>
</dbReference>
<evidence type="ECO:0000256" key="9">
    <source>
        <dbReference type="ARBA" id="ARBA00022777"/>
    </source>
</evidence>
<evidence type="ECO:0000313" key="18">
    <source>
        <dbReference type="Proteomes" id="UP001200145"/>
    </source>
</evidence>
<evidence type="ECO:0000256" key="3">
    <source>
        <dbReference type="ARBA" id="ARBA00012438"/>
    </source>
</evidence>
<dbReference type="CDD" id="cd00082">
    <property type="entry name" value="HisKA"/>
    <property type="match status" value="1"/>
</dbReference>
<dbReference type="InterPro" id="IPR036097">
    <property type="entry name" value="HisK_dim/P_sf"/>
</dbReference>
<dbReference type="InterPro" id="IPR035965">
    <property type="entry name" value="PAS-like_dom_sf"/>
</dbReference>
<dbReference type="InterPro" id="IPR003018">
    <property type="entry name" value="GAF"/>
</dbReference>
<keyword evidence="14" id="KW-0175">Coiled coil</keyword>
<evidence type="ECO:0000256" key="1">
    <source>
        <dbReference type="ARBA" id="ARBA00000085"/>
    </source>
</evidence>
<dbReference type="Gene3D" id="1.10.287.130">
    <property type="match status" value="1"/>
</dbReference>
<evidence type="ECO:0000256" key="5">
    <source>
        <dbReference type="ARBA" id="ARBA00022553"/>
    </source>
</evidence>
<reference evidence="17 18" key="1">
    <citation type="submission" date="2022-01" db="EMBL/GenBank/DDBJ databases">
        <title>Flavihumibacter sp. nov., isolated from sediment of a river.</title>
        <authorList>
            <person name="Liu H."/>
        </authorList>
    </citation>
    <scope>NUCLEOTIDE SEQUENCE [LARGE SCALE GENOMIC DNA]</scope>
    <source>
        <strain evidence="17 18">RY-1</strain>
    </source>
</reference>
<keyword evidence="9" id="KW-0418">Kinase</keyword>
<keyword evidence="5" id="KW-0597">Phosphoprotein</keyword>
<dbReference type="EC" id="2.7.13.3" evidence="3"/>
<dbReference type="InterPro" id="IPR016132">
    <property type="entry name" value="Phyto_chromo_attachment"/>
</dbReference>
<feature type="domain" description="Histidine kinase" evidence="16">
    <location>
        <begin position="512"/>
        <end position="723"/>
    </location>
</feature>
<dbReference type="InterPro" id="IPR003661">
    <property type="entry name" value="HisK_dim/P_dom"/>
</dbReference>
<evidence type="ECO:0000256" key="11">
    <source>
        <dbReference type="ARBA" id="ARBA00022991"/>
    </source>
</evidence>
<organism evidence="17 18">
    <name type="scientific">Flavihumibacter fluminis</name>
    <dbReference type="NCBI Taxonomy" id="2909236"/>
    <lineage>
        <taxon>Bacteria</taxon>
        <taxon>Pseudomonadati</taxon>
        <taxon>Bacteroidota</taxon>
        <taxon>Chitinophagia</taxon>
        <taxon>Chitinophagales</taxon>
        <taxon>Chitinophagaceae</taxon>
        <taxon>Flavihumibacter</taxon>
    </lineage>
</organism>
<dbReference type="InterPro" id="IPR029016">
    <property type="entry name" value="GAF-like_dom_sf"/>
</dbReference>
<dbReference type="Pfam" id="PF00512">
    <property type="entry name" value="HisKA"/>
    <property type="match status" value="1"/>
</dbReference>
<dbReference type="PROSITE" id="PS50109">
    <property type="entry name" value="HIS_KIN"/>
    <property type="match status" value="1"/>
</dbReference>
<dbReference type="EMBL" id="JAKEVY010000003">
    <property type="protein sequence ID" value="MCF1715514.1"/>
    <property type="molecule type" value="Genomic_DNA"/>
</dbReference>
<evidence type="ECO:0000259" key="15">
    <source>
        <dbReference type="PROSITE" id="PS50046"/>
    </source>
</evidence>
<dbReference type="Gene3D" id="3.30.450.40">
    <property type="match status" value="1"/>
</dbReference>
<evidence type="ECO:0000256" key="2">
    <source>
        <dbReference type="ARBA" id="ARBA00006402"/>
    </source>
</evidence>
<keyword evidence="7" id="KW-0808">Transferase</keyword>
<keyword evidence="18" id="KW-1185">Reference proteome</keyword>
<dbReference type="Proteomes" id="UP001200145">
    <property type="component" value="Unassembled WGS sequence"/>
</dbReference>
<evidence type="ECO:0000313" key="17">
    <source>
        <dbReference type="EMBL" id="MCF1715514.1"/>
    </source>
</evidence>
<dbReference type="SMART" id="SM00065">
    <property type="entry name" value="GAF"/>
    <property type="match status" value="1"/>
</dbReference>
<evidence type="ECO:0000259" key="16">
    <source>
        <dbReference type="PROSITE" id="PS50109"/>
    </source>
</evidence>
<dbReference type="SUPFAM" id="SSF55874">
    <property type="entry name" value="ATPase domain of HSP90 chaperone/DNA topoisomerase II/histidine kinase"/>
    <property type="match status" value="1"/>
</dbReference>
<dbReference type="PRINTS" id="PR01033">
    <property type="entry name" value="PHYTOCHROME"/>
</dbReference>
<dbReference type="Pfam" id="PF01590">
    <property type="entry name" value="GAF"/>
    <property type="match status" value="1"/>
</dbReference>
<dbReference type="InterPro" id="IPR003594">
    <property type="entry name" value="HATPase_dom"/>
</dbReference>
<dbReference type="GO" id="GO:0005524">
    <property type="term" value="F:ATP binding"/>
    <property type="evidence" value="ECO:0007669"/>
    <property type="project" value="UniProtKB-KW"/>
</dbReference>
<dbReference type="RefSeq" id="WP_234866467.1">
    <property type="nucleotide sequence ID" value="NZ_JAKEVY010000003.1"/>
</dbReference>
<dbReference type="InterPro" id="IPR005467">
    <property type="entry name" value="His_kinase_dom"/>
</dbReference>
<evidence type="ECO:0000256" key="7">
    <source>
        <dbReference type="ARBA" id="ARBA00022679"/>
    </source>
</evidence>
<dbReference type="InterPro" id="IPR001294">
    <property type="entry name" value="Phytochrome"/>
</dbReference>
<dbReference type="PANTHER" id="PTHR43065">
    <property type="entry name" value="SENSOR HISTIDINE KINASE"/>
    <property type="match status" value="1"/>
</dbReference>
<evidence type="ECO:0000256" key="14">
    <source>
        <dbReference type="SAM" id="Coils"/>
    </source>
</evidence>
<protein>
    <recommendedName>
        <fullName evidence="3">histidine kinase</fullName>
        <ecNumber evidence="3">2.7.13.3</ecNumber>
    </recommendedName>
</protein>
<keyword evidence="8" id="KW-0547">Nucleotide-binding</keyword>
<name>A0ABS9BIH7_9BACT</name>
<comment type="catalytic activity">
    <reaction evidence="1">
        <text>ATP + protein L-histidine = ADP + protein N-phospho-L-histidine.</text>
        <dbReference type="EC" id="2.7.13.3"/>
    </reaction>
</comment>
<comment type="similarity">
    <text evidence="2">In the N-terminal section; belongs to the phytochrome family.</text>
</comment>
<sequence length="728" mass="81947">MQKIQTHLCDRELIQFQGKIQPHGAALVIDKNSLEVKQASSTINQFLPLTSGQILGKSIQGLQQYIPFIISFEHGSYQQIKSLAGDCYLISHQTADHILLEFEPVLNYAYSSEMIMADMLDSMSTSASVIQALEAAAQKVKMISGFHRVMVYMFHEDGHGEVVAEVADKGLDPYLGLHYPASDIPKQARELYKKNLVRLIADVNATDSLLEKNEADDTGASIDLSDSVLRSVSPTHIQYLKNMGVAASFSISIVSQGELWGLIACHHYTARHIDYRQRLHAKMVGQMLSSIVRYQVEEEKQQLHHYWRENTAGLVRQMRQFESIAEGVSTGSLDLLSINGAKGAALIYDGQITLVGQTPGKEFLMELSEFLQTAPTNQVFQTNHLSSIYPAAGSAALTASGMLCAPLSTDLKDCILWFKPELEQEIKWAGNPEKAVVLNPDGETRIEPRSSFAIFIQSLKGRSEKWATAELSNAYKLREEILLLIQEKTNQLKRLNDELKKAYEELDSFSYTISHDLKTPLATIYNFAELLLEEDPNLDNRLLTEKIKRNAERMQLMIKEVFRYTKLGREQISLQPIDMKTLLNQIREDLLDAYKDIHPEFQIGETPEIYGDSTMISQVFSNLLGNALKYSSKTDKPLVQVTGSAEQDAILYTVVDNGIGMDPRHTGNLFNLFYRLPGASNYEGTGLGLAIVKRIIEKHQGQLWFETEQNKGTRFYIRLKKVEQPELV</sequence>
<evidence type="ECO:0000256" key="8">
    <source>
        <dbReference type="ARBA" id="ARBA00022741"/>
    </source>
</evidence>
<feature type="coiled-coil region" evidence="14">
    <location>
        <begin position="478"/>
        <end position="512"/>
    </location>
</feature>
<keyword evidence="11" id="KW-0157">Chromophore</keyword>
<keyword evidence="6" id="KW-0716">Sensory transduction</keyword>
<feature type="domain" description="Phytochrome chromophore attachment site" evidence="15">
    <location>
        <begin position="128"/>
        <end position="290"/>
    </location>
</feature>
<gene>
    <name evidence="17" type="ORF">L0U88_12830</name>
</gene>
<dbReference type="Gene3D" id="3.30.450.20">
    <property type="entry name" value="PAS domain"/>
    <property type="match status" value="1"/>
</dbReference>
<dbReference type="InterPro" id="IPR043150">
    <property type="entry name" value="Phytochrome_PHY_sf"/>
</dbReference>
<evidence type="ECO:0000256" key="6">
    <source>
        <dbReference type="ARBA" id="ARBA00022606"/>
    </source>
</evidence>
<keyword evidence="13" id="KW-0675">Receptor</keyword>
<dbReference type="SUPFAM" id="SSF55785">
    <property type="entry name" value="PYP-like sensor domain (PAS domain)"/>
    <property type="match status" value="1"/>
</dbReference>
<dbReference type="InterPro" id="IPR013654">
    <property type="entry name" value="PAS_2"/>
</dbReference>
<evidence type="ECO:0000256" key="13">
    <source>
        <dbReference type="ARBA" id="ARBA00023170"/>
    </source>
</evidence>
<dbReference type="PANTHER" id="PTHR43065:SF10">
    <property type="entry name" value="PEROXIDE STRESS-ACTIVATED HISTIDINE KINASE MAK3"/>
    <property type="match status" value="1"/>
</dbReference>
<keyword evidence="4" id="KW-0600">Photoreceptor protein</keyword>